<gene>
    <name evidence="4" type="ORF">CKF54_03280</name>
</gene>
<evidence type="ECO:0000313" key="5">
    <source>
        <dbReference type="Proteomes" id="UP000265691"/>
    </source>
</evidence>
<dbReference type="NCBIfam" id="NF009688">
    <property type="entry name" value="PRK13209.1"/>
    <property type="match status" value="1"/>
</dbReference>
<keyword evidence="5" id="KW-1185">Reference proteome</keyword>
<evidence type="ECO:0000256" key="2">
    <source>
        <dbReference type="NCBIfam" id="TIGR00542"/>
    </source>
</evidence>
<dbReference type="AlphaFoldDB" id="A0A3A1Y7N2"/>
<sequence length="287" mass="33384">MKEVTIGIYEKALPKDITWRQRLELAKELGYDYVEISIDETDERLARLDWSKEERIQLNQDMLELEIDIRSMCLSGHRRFPFGSHDPEIRAKAYQMMEKAVKLAVDLGIRNIQLAGYDVYYEEQDQTTLAYFKEGMLWATKLAAQHQVMLSVEIMDTEFMSSITRWLEYQELVNSPWFCVYPDVGNLSAWGNDVPAELAKGIPYITAIHLKDTYAVTADFPGQFRDVPFGDGCVDFVQVFKTLKELDYKGSFLIEMWTEKAEDPKAELIKAKAWIKEQMKQAKFLEE</sequence>
<dbReference type="OrthoDB" id="3185623at2"/>
<evidence type="ECO:0000313" key="4">
    <source>
        <dbReference type="EMBL" id="RIY33228.1"/>
    </source>
</evidence>
<dbReference type="EMBL" id="NRHC01000037">
    <property type="protein sequence ID" value="RIY33228.1"/>
    <property type="molecule type" value="Genomic_DNA"/>
</dbReference>
<organism evidence="4 5">
    <name type="scientific">Psittacicella hinzii</name>
    <dbReference type="NCBI Taxonomy" id="2028575"/>
    <lineage>
        <taxon>Bacteria</taxon>
        <taxon>Pseudomonadati</taxon>
        <taxon>Pseudomonadota</taxon>
        <taxon>Gammaproteobacteria</taxon>
        <taxon>Pasteurellales</taxon>
        <taxon>Psittacicellaceae</taxon>
        <taxon>Psittacicella</taxon>
    </lineage>
</organism>
<dbReference type="SUPFAM" id="SSF51658">
    <property type="entry name" value="Xylose isomerase-like"/>
    <property type="match status" value="1"/>
</dbReference>
<dbReference type="PANTHER" id="PTHR43489:SF1">
    <property type="entry name" value="L-RIBULOSE-5-PHOSPHATE 3-EPIMERASE SGBU-RELATED"/>
    <property type="match status" value="1"/>
</dbReference>
<evidence type="ECO:0000259" key="3">
    <source>
        <dbReference type="Pfam" id="PF01261"/>
    </source>
</evidence>
<feature type="domain" description="Xylose isomerase-like TIM barrel" evidence="3">
    <location>
        <begin position="23"/>
        <end position="277"/>
    </location>
</feature>
<dbReference type="GO" id="GO:0034015">
    <property type="term" value="F:L-ribulose-5-phosphate 3-epimerase activity"/>
    <property type="evidence" value="ECO:0007669"/>
    <property type="project" value="TreeGrafter"/>
</dbReference>
<dbReference type="NCBIfam" id="TIGR00542">
    <property type="entry name" value="hxl6Piso_put"/>
    <property type="match status" value="1"/>
</dbReference>
<name>A0A3A1Y7N2_9GAMM</name>
<evidence type="ECO:0000256" key="1">
    <source>
        <dbReference type="ARBA" id="ARBA00023235"/>
    </source>
</evidence>
<dbReference type="InterPro" id="IPR004560">
    <property type="entry name" value="L-Ru-5P_3-Epase"/>
</dbReference>
<dbReference type="InterPro" id="IPR013022">
    <property type="entry name" value="Xyl_isomerase-like_TIM-brl"/>
</dbReference>
<dbReference type="NCBIfam" id="NF009689">
    <property type="entry name" value="PRK13210.1"/>
    <property type="match status" value="1"/>
</dbReference>
<dbReference type="PANTHER" id="PTHR43489">
    <property type="entry name" value="ISOMERASE"/>
    <property type="match status" value="1"/>
</dbReference>
<dbReference type="InterPro" id="IPR036237">
    <property type="entry name" value="Xyl_isomerase-like_sf"/>
</dbReference>
<reference evidence="4 5" key="1">
    <citation type="submission" date="2017-08" db="EMBL/GenBank/DDBJ databases">
        <title>Reclassification of Bisgaard taxon 37 and 44.</title>
        <authorList>
            <person name="Christensen H."/>
        </authorList>
    </citation>
    <scope>NUCLEOTIDE SEQUENCE [LARGE SCALE GENOMIC DNA]</scope>
    <source>
        <strain evidence="4 5">B96_3</strain>
    </source>
</reference>
<comment type="caution">
    <text evidence="4">The sequence shown here is derived from an EMBL/GenBank/DDBJ whole genome shotgun (WGS) entry which is preliminary data.</text>
</comment>
<accession>A0A3A1Y7N2</accession>
<dbReference type="RefSeq" id="WP_119524859.1">
    <property type="nucleotide sequence ID" value="NZ_NRHC01000037.1"/>
</dbReference>
<protein>
    <recommendedName>
        <fullName evidence="2">L-ribulose-5-phosphate 3-epimerase</fullName>
    </recommendedName>
</protein>
<dbReference type="GO" id="GO:0019852">
    <property type="term" value="P:L-ascorbic acid metabolic process"/>
    <property type="evidence" value="ECO:0007669"/>
    <property type="project" value="TreeGrafter"/>
</dbReference>
<dbReference type="Gene3D" id="3.20.20.150">
    <property type="entry name" value="Divalent-metal-dependent TIM barrel enzymes"/>
    <property type="match status" value="1"/>
</dbReference>
<proteinExistence type="predicted"/>
<dbReference type="GO" id="GO:0016861">
    <property type="term" value="F:intramolecular oxidoreductase activity, interconverting aldoses and ketoses"/>
    <property type="evidence" value="ECO:0007669"/>
    <property type="project" value="InterPro"/>
</dbReference>
<dbReference type="Pfam" id="PF01261">
    <property type="entry name" value="AP_endonuc_2"/>
    <property type="match status" value="1"/>
</dbReference>
<dbReference type="InterPro" id="IPR050417">
    <property type="entry name" value="Sugar_Epim/Isomerase"/>
</dbReference>
<keyword evidence="1" id="KW-0413">Isomerase</keyword>
<dbReference type="Proteomes" id="UP000265691">
    <property type="component" value="Unassembled WGS sequence"/>
</dbReference>